<evidence type="ECO:0000313" key="1">
    <source>
        <dbReference type="EMBL" id="PHJ37176.1"/>
    </source>
</evidence>
<proteinExistence type="predicted"/>
<evidence type="ECO:0000313" key="3">
    <source>
        <dbReference type="Proteomes" id="UP000222564"/>
    </source>
</evidence>
<protein>
    <submittedName>
        <fullName evidence="2">Uncharacterized protein</fullName>
    </submittedName>
</protein>
<gene>
    <name evidence="2" type="ORF">P378_00465</name>
    <name evidence="1" type="ORF">P378_17895</name>
</gene>
<dbReference type="EMBL" id="AWQQ01000005">
    <property type="protein sequence ID" value="PHJ39912.1"/>
    <property type="molecule type" value="Genomic_DNA"/>
</dbReference>
<reference evidence="2 3" key="1">
    <citation type="submission" date="2013-09" db="EMBL/GenBank/DDBJ databases">
        <title>Biodegradation of hydrocarbons in the deep terrestrial subsurface : characterization of a microbial consortium composed of two Desulfotomaculum species originating from a deep geological formation.</title>
        <authorList>
            <person name="Aullo T."/>
            <person name="Berlendis S."/>
            <person name="Lascourreges J.-F."/>
            <person name="Dessort D."/>
            <person name="Saint-Laurent S."/>
            <person name="Schraauwers B."/>
            <person name="Mas J."/>
            <person name="Magot M."/>
            <person name="Ranchou-Peyruse A."/>
        </authorList>
    </citation>
    <scope>NUCLEOTIDE SEQUENCE [LARGE SCALE GENOMIC DNA]</scope>
    <source>
        <strain evidence="2 3">Bs107</strain>
    </source>
</reference>
<dbReference type="Proteomes" id="UP000222564">
    <property type="component" value="Unassembled WGS sequence"/>
</dbReference>
<dbReference type="EMBL" id="AWQQ01000111">
    <property type="protein sequence ID" value="PHJ37176.1"/>
    <property type="molecule type" value="Genomic_DNA"/>
</dbReference>
<sequence>MEALQEFNSKIYRTDRQGAVILTTEGVKWKIKTGK</sequence>
<comment type="caution">
    <text evidence="2">The sequence shown here is derived from an EMBL/GenBank/DDBJ whole genome shotgun (WGS) entry which is preliminary data.</text>
</comment>
<organism evidence="2 3">
    <name type="scientific">Desulforamulus profundi</name>
    <dbReference type="NCBI Taxonomy" id="1383067"/>
    <lineage>
        <taxon>Bacteria</taxon>
        <taxon>Bacillati</taxon>
        <taxon>Bacillota</taxon>
        <taxon>Clostridia</taxon>
        <taxon>Eubacteriales</taxon>
        <taxon>Peptococcaceae</taxon>
        <taxon>Desulforamulus</taxon>
    </lineage>
</organism>
<dbReference type="AlphaFoldDB" id="A0A2C6MJ78"/>
<keyword evidence="3" id="KW-1185">Reference proteome</keyword>
<name>A0A2C6MJ78_9FIRM</name>
<accession>A0A2C6MJ78</accession>
<evidence type="ECO:0000313" key="2">
    <source>
        <dbReference type="EMBL" id="PHJ39912.1"/>
    </source>
</evidence>